<name>A0A1V3IUY9_9PAST</name>
<dbReference type="AlphaFoldDB" id="A0A1V3IUY9"/>
<dbReference type="Proteomes" id="UP000188728">
    <property type="component" value="Unassembled WGS sequence"/>
</dbReference>
<protein>
    <recommendedName>
        <fullName evidence="3">PD-(D/E)XK nuclease</fullName>
    </recommendedName>
</protein>
<evidence type="ECO:0008006" key="3">
    <source>
        <dbReference type="Google" id="ProtNLM"/>
    </source>
</evidence>
<accession>A0A1V3IUY9</accession>
<organism evidence="1 2">
    <name type="scientific">Rodentibacter trehalosifermentans</name>
    <dbReference type="NCBI Taxonomy" id="1908263"/>
    <lineage>
        <taxon>Bacteria</taxon>
        <taxon>Pseudomonadati</taxon>
        <taxon>Pseudomonadota</taxon>
        <taxon>Gammaproteobacteria</taxon>
        <taxon>Pasteurellales</taxon>
        <taxon>Pasteurellaceae</taxon>
        <taxon>Rodentibacter</taxon>
    </lineage>
</organism>
<reference evidence="1 2" key="1">
    <citation type="submission" date="2016-10" db="EMBL/GenBank/DDBJ databases">
        <title>Rodentibacter gen. nov. and new species.</title>
        <authorList>
            <person name="Christensen H."/>
        </authorList>
    </citation>
    <scope>NUCLEOTIDE SEQUENCE [LARGE SCALE GENOMIC DNA]</scope>
    <source>
        <strain evidence="1 2">H1983213011</strain>
    </source>
</reference>
<gene>
    <name evidence="1" type="ORF">BKK51_04240</name>
</gene>
<evidence type="ECO:0000313" key="2">
    <source>
        <dbReference type="Proteomes" id="UP000188728"/>
    </source>
</evidence>
<dbReference type="RefSeq" id="WP_077473825.1">
    <property type="nucleotide sequence ID" value="NZ_MLHK01000021.1"/>
</dbReference>
<dbReference type="InterPro" id="IPR029470">
    <property type="entry name" value="PDDEXK_4"/>
</dbReference>
<dbReference type="EMBL" id="MLHK01000021">
    <property type="protein sequence ID" value="OOF46069.1"/>
    <property type="molecule type" value="Genomic_DNA"/>
</dbReference>
<comment type="caution">
    <text evidence="1">The sequence shown here is derived from an EMBL/GenBank/DDBJ whole genome shotgun (WGS) entry which is preliminary data.</text>
</comment>
<proteinExistence type="predicted"/>
<evidence type="ECO:0000313" key="1">
    <source>
        <dbReference type="EMBL" id="OOF46069.1"/>
    </source>
</evidence>
<sequence>MINIDVDELTSFFEKIKSINFRVEKKEKRYLVIDLEKMKLFFTSFDSLKQDMQGDIRNGMLANVWGAANLKYDEVKNSKVLRYFLDSKADHGQGDRILMEFLSLLKPPFSKQKSQHYFATEECCPLGEQKDRVDIEIDAENYLMFIEVKISALEGKKQLERYINAATAKSHGRDWCVVYLTLDGIVPEDHQDNHKVIGVSWKDVAHLFSEYGKDEPSNLGAWLLRQFAKHIKTFY</sequence>
<dbReference type="Pfam" id="PF14281">
    <property type="entry name" value="PDDEXK_4"/>
    <property type="match status" value="1"/>
</dbReference>